<reference evidence="2" key="3">
    <citation type="submission" date="2022-06" db="UniProtKB">
        <authorList>
            <consortium name="EnsemblPlants"/>
        </authorList>
    </citation>
    <scope>IDENTIFICATION</scope>
</reference>
<protein>
    <submittedName>
        <fullName evidence="2">Uncharacterized protein</fullName>
    </submittedName>
</protein>
<sequence>MAWLGFTATNKGRLPPIQPNPTRAHWIHAASDPAGMDPPEWNAPRLTPFLSAPRAKLLRPVPPVKPAGRRSNPPERNAVPPSPPTPSRRLERRSTPPLGLRGPTNRRAVRPFPLPLLPPRRRSARPEPGSFASTGLRSGSPPLSPPPKFLQFLESVFICI</sequence>
<evidence type="ECO:0000313" key="2">
    <source>
        <dbReference type="EnsemblPlants" id="TuG1812G0600004338.01.T02"/>
    </source>
</evidence>
<evidence type="ECO:0000313" key="3">
    <source>
        <dbReference type="Proteomes" id="UP000015106"/>
    </source>
</evidence>
<dbReference type="AlphaFoldDB" id="A0A8R7UVU6"/>
<dbReference type="Gramene" id="TuG1812G0600004338.01.T02">
    <property type="protein sequence ID" value="TuG1812G0600004338.01.T02"/>
    <property type="gene ID" value="TuG1812G0600004338.01"/>
</dbReference>
<evidence type="ECO:0000256" key="1">
    <source>
        <dbReference type="SAM" id="MobiDB-lite"/>
    </source>
</evidence>
<dbReference type="EnsemblPlants" id="TuG1812G0600004338.01.T02">
    <property type="protein sequence ID" value="TuG1812G0600004338.01.T02"/>
    <property type="gene ID" value="TuG1812G0600004338.01"/>
</dbReference>
<keyword evidence="3" id="KW-1185">Reference proteome</keyword>
<dbReference type="Proteomes" id="UP000015106">
    <property type="component" value="Chromosome 6"/>
</dbReference>
<organism evidence="2 3">
    <name type="scientific">Triticum urartu</name>
    <name type="common">Red wild einkorn</name>
    <name type="synonym">Crithodium urartu</name>
    <dbReference type="NCBI Taxonomy" id="4572"/>
    <lineage>
        <taxon>Eukaryota</taxon>
        <taxon>Viridiplantae</taxon>
        <taxon>Streptophyta</taxon>
        <taxon>Embryophyta</taxon>
        <taxon>Tracheophyta</taxon>
        <taxon>Spermatophyta</taxon>
        <taxon>Magnoliopsida</taxon>
        <taxon>Liliopsida</taxon>
        <taxon>Poales</taxon>
        <taxon>Poaceae</taxon>
        <taxon>BOP clade</taxon>
        <taxon>Pooideae</taxon>
        <taxon>Triticodae</taxon>
        <taxon>Triticeae</taxon>
        <taxon>Triticinae</taxon>
        <taxon>Triticum</taxon>
    </lineage>
</organism>
<accession>A0A8R7UVU6</accession>
<feature type="region of interest" description="Disordered" evidence="1">
    <location>
        <begin position="1"/>
        <end position="148"/>
    </location>
</feature>
<reference evidence="2" key="2">
    <citation type="submission" date="2018-03" db="EMBL/GenBank/DDBJ databases">
        <title>The Triticum urartu genome reveals the dynamic nature of wheat genome evolution.</title>
        <authorList>
            <person name="Ling H."/>
            <person name="Ma B."/>
            <person name="Shi X."/>
            <person name="Liu H."/>
            <person name="Dong L."/>
            <person name="Sun H."/>
            <person name="Cao Y."/>
            <person name="Gao Q."/>
            <person name="Zheng S."/>
            <person name="Li Y."/>
            <person name="Yu Y."/>
            <person name="Du H."/>
            <person name="Qi M."/>
            <person name="Li Y."/>
            <person name="Yu H."/>
            <person name="Cui Y."/>
            <person name="Wang N."/>
            <person name="Chen C."/>
            <person name="Wu H."/>
            <person name="Zhao Y."/>
            <person name="Zhang J."/>
            <person name="Li Y."/>
            <person name="Zhou W."/>
            <person name="Zhang B."/>
            <person name="Hu W."/>
            <person name="Eijk M."/>
            <person name="Tang J."/>
            <person name="Witsenboer H."/>
            <person name="Zhao S."/>
            <person name="Li Z."/>
            <person name="Zhang A."/>
            <person name="Wang D."/>
            <person name="Liang C."/>
        </authorList>
    </citation>
    <scope>NUCLEOTIDE SEQUENCE [LARGE SCALE GENOMIC DNA]</scope>
    <source>
        <strain evidence="2">cv. G1812</strain>
    </source>
</reference>
<gene>
    <name evidence="2" type="primary">LOC125515580</name>
</gene>
<proteinExistence type="predicted"/>
<name>A0A8R7UVU6_TRIUA</name>
<reference evidence="3" key="1">
    <citation type="journal article" date="2013" name="Nature">
        <title>Draft genome of the wheat A-genome progenitor Triticum urartu.</title>
        <authorList>
            <person name="Ling H.Q."/>
            <person name="Zhao S."/>
            <person name="Liu D."/>
            <person name="Wang J."/>
            <person name="Sun H."/>
            <person name="Zhang C."/>
            <person name="Fan H."/>
            <person name="Li D."/>
            <person name="Dong L."/>
            <person name="Tao Y."/>
            <person name="Gao C."/>
            <person name="Wu H."/>
            <person name="Li Y."/>
            <person name="Cui Y."/>
            <person name="Guo X."/>
            <person name="Zheng S."/>
            <person name="Wang B."/>
            <person name="Yu K."/>
            <person name="Liang Q."/>
            <person name="Yang W."/>
            <person name="Lou X."/>
            <person name="Chen J."/>
            <person name="Feng M."/>
            <person name="Jian J."/>
            <person name="Zhang X."/>
            <person name="Luo G."/>
            <person name="Jiang Y."/>
            <person name="Liu J."/>
            <person name="Wang Z."/>
            <person name="Sha Y."/>
            <person name="Zhang B."/>
            <person name="Wu H."/>
            <person name="Tang D."/>
            <person name="Shen Q."/>
            <person name="Xue P."/>
            <person name="Zou S."/>
            <person name="Wang X."/>
            <person name="Liu X."/>
            <person name="Wang F."/>
            <person name="Yang Y."/>
            <person name="An X."/>
            <person name="Dong Z."/>
            <person name="Zhang K."/>
            <person name="Zhang X."/>
            <person name="Luo M.C."/>
            <person name="Dvorak J."/>
            <person name="Tong Y."/>
            <person name="Wang J."/>
            <person name="Yang H."/>
            <person name="Li Z."/>
            <person name="Wang D."/>
            <person name="Zhang A."/>
            <person name="Wang J."/>
        </authorList>
    </citation>
    <scope>NUCLEOTIDE SEQUENCE</scope>
    <source>
        <strain evidence="3">cv. G1812</strain>
    </source>
</reference>